<organism evidence="2 3">
    <name type="scientific">Venturia effusa</name>
    <dbReference type="NCBI Taxonomy" id="50376"/>
    <lineage>
        <taxon>Eukaryota</taxon>
        <taxon>Fungi</taxon>
        <taxon>Dikarya</taxon>
        <taxon>Ascomycota</taxon>
        <taxon>Pezizomycotina</taxon>
        <taxon>Dothideomycetes</taxon>
        <taxon>Pleosporomycetidae</taxon>
        <taxon>Venturiales</taxon>
        <taxon>Venturiaceae</taxon>
        <taxon>Venturia</taxon>
    </lineage>
</organism>
<gene>
    <name evidence="2" type="ORF">FKW77_002911</name>
</gene>
<proteinExistence type="predicted"/>
<feature type="region of interest" description="Disordered" evidence="1">
    <location>
        <begin position="1"/>
        <end position="28"/>
    </location>
</feature>
<evidence type="ECO:0000313" key="3">
    <source>
        <dbReference type="Proteomes" id="UP000316270"/>
    </source>
</evidence>
<dbReference type="EMBL" id="CP042203">
    <property type="protein sequence ID" value="QDS78025.1"/>
    <property type="molecule type" value="Genomic_DNA"/>
</dbReference>
<feature type="compositionally biased region" description="Low complexity" evidence="1">
    <location>
        <begin position="1"/>
        <end position="18"/>
    </location>
</feature>
<dbReference type="OrthoDB" id="10620685at2759"/>
<accession>A0A517LQV1</accession>
<evidence type="ECO:0000313" key="2">
    <source>
        <dbReference type="EMBL" id="QDS78025.1"/>
    </source>
</evidence>
<dbReference type="Proteomes" id="UP000316270">
    <property type="component" value="Chromosome 19"/>
</dbReference>
<sequence>MSENEPVSVPSSCPSSSPQGSRDNRTMNAVAISMAIDGSINPALADPSPRQSSSEPVIISTGLAGAGQTLKHGLGNGAATISPVLKLITNLQDEGAHKETSETMVEKVVHTASDIASAVKDTAAEATIKATEVLPERVKDVASAAAVAIPDSVKEVAVTVKDVTTDAASTLRNEASKTGESIDPAQVTDPEGMIPVSAMNVDAEKKDRDVKKHI</sequence>
<keyword evidence="3" id="KW-1185">Reference proteome</keyword>
<reference evidence="2 3" key="1">
    <citation type="submission" date="2019-07" db="EMBL/GenBank/DDBJ databases">
        <title>Finished genome of Venturia effusa.</title>
        <authorList>
            <person name="Young C.A."/>
            <person name="Cox M.P."/>
            <person name="Ganley A.R.D."/>
            <person name="David W.J."/>
        </authorList>
    </citation>
    <scope>NUCLEOTIDE SEQUENCE [LARGE SCALE GENOMIC DNA]</scope>
    <source>
        <strain evidence="3">albino</strain>
    </source>
</reference>
<feature type="region of interest" description="Disordered" evidence="1">
    <location>
        <begin position="172"/>
        <end position="192"/>
    </location>
</feature>
<name>A0A517LQV1_9PEZI</name>
<protein>
    <submittedName>
        <fullName evidence="2">Uncharacterized protein</fullName>
    </submittedName>
</protein>
<dbReference type="AlphaFoldDB" id="A0A517LQV1"/>
<evidence type="ECO:0000256" key="1">
    <source>
        <dbReference type="SAM" id="MobiDB-lite"/>
    </source>
</evidence>